<keyword evidence="4 7" id="KW-0812">Transmembrane</keyword>
<dbReference type="PANTHER" id="PTHR30443">
    <property type="entry name" value="INNER MEMBRANE PROTEIN"/>
    <property type="match status" value="1"/>
</dbReference>
<dbReference type="InterPro" id="IPR017850">
    <property type="entry name" value="Alkaline_phosphatase_core_sf"/>
</dbReference>
<proteinExistence type="predicted"/>
<dbReference type="InterPro" id="IPR040423">
    <property type="entry name" value="PEA_transferase"/>
</dbReference>
<evidence type="ECO:0000256" key="6">
    <source>
        <dbReference type="ARBA" id="ARBA00023136"/>
    </source>
</evidence>
<evidence type="ECO:0000256" key="1">
    <source>
        <dbReference type="ARBA" id="ARBA00004651"/>
    </source>
</evidence>
<evidence type="ECO:0000256" key="5">
    <source>
        <dbReference type="ARBA" id="ARBA00022989"/>
    </source>
</evidence>
<dbReference type="SUPFAM" id="SSF53649">
    <property type="entry name" value="Alkaline phosphatase-like"/>
    <property type="match status" value="1"/>
</dbReference>
<feature type="transmembrane region" description="Helical" evidence="7">
    <location>
        <begin position="66"/>
        <end position="94"/>
    </location>
</feature>
<organism evidence="9 10">
    <name type="scientific">Carboxylicivirga marina</name>
    <dbReference type="NCBI Taxonomy" id="2800988"/>
    <lineage>
        <taxon>Bacteria</taxon>
        <taxon>Pseudomonadati</taxon>
        <taxon>Bacteroidota</taxon>
        <taxon>Bacteroidia</taxon>
        <taxon>Marinilabiliales</taxon>
        <taxon>Marinilabiliaceae</taxon>
        <taxon>Carboxylicivirga</taxon>
    </lineage>
</organism>
<feature type="transmembrane region" description="Helical" evidence="7">
    <location>
        <begin position="119"/>
        <end position="138"/>
    </location>
</feature>
<dbReference type="Gene3D" id="3.40.720.10">
    <property type="entry name" value="Alkaline Phosphatase, subunit A"/>
    <property type="match status" value="1"/>
</dbReference>
<comment type="caution">
    <text evidence="9">The sequence shown here is derived from an EMBL/GenBank/DDBJ whole genome shotgun (WGS) entry which is preliminary data.</text>
</comment>
<dbReference type="InterPro" id="IPR000917">
    <property type="entry name" value="Sulfatase_N"/>
</dbReference>
<dbReference type="RefSeq" id="WP_200466971.1">
    <property type="nucleotide sequence ID" value="NZ_JAENRR010000089.1"/>
</dbReference>
<feature type="transmembrane region" description="Helical" evidence="7">
    <location>
        <begin position="38"/>
        <end position="59"/>
    </location>
</feature>
<keyword evidence="3 9" id="KW-0808">Transferase</keyword>
<evidence type="ECO:0000256" key="4">
    <source>
        <dbReference type="ARBA" id="ARBA00022692"/>
    </source>
</evidence>
<protein>
    <submittedName>
        <fullName evidence="9">Phosphoethanolamine transferase</fullName>
    </submittedName>
</protein>
<accession>A0ABS1HQ00</accession>
<keyword evidence="2" id="KW-1003">Cell membrane</keyword>
<dbReference type="InterPro" id="IPR058130">
    <property type="entry name" value="PEA_transf_C"/>
</dbReference>
<feature type="transmembrane region" description="Helical" evidence="7">
    <location>
        <begin position="150"/>
        <end position="168"/>
    </location>
</feature>
<evidence type="ECO:0000313" key="10">
    <source>
        <dbReference type="Proteomes" id="UP000605676"/>
    </source>
</evidence>
<comment type="subcellular location">
    <subcellularLocation>
        <location evidence="1">Cell membrane</location>
        <topology evidence="1">Multi-pass membrane protein</topology>
    </subcellularLocation>
</comment>
<gene>
    <name evidence="9" type="ORF">JIV24_20600</name>
</gene>
<evidence type="ECO:0000259" key="8">
    <source>
        <dbReference type="Pfam" id="PF00884"/>
    </source>
</evidence>
<dbReference type="GO" id="GO:0016740">
    <property type="term" value="F:transferase activity"/>
    <property type="evidence" value="ECO:0007669"/>
    <property type="project" value="UniProtKB-KW"/>
</dbReference>
<feature type="transmembrane region" description="Helical" evidence="7">
    <location>
        <begin position="12"/>
        <end position="32"/>
    </location>
</feature>
<keyword evidence="10" id="KW-1185">Reference proteome</keyword>
<dbReference type="Proteomes" id="UP000605676">
    <property type="component" value="Unassembled WGS sequence"/>
</dbReference>
<evidence type="ECO:0000256" key="3">
    <source>
        <dbReference type="ARBA" id="ARBA00022679"/>
    </source>
</evidence>
<name>A0ABS1HQ00_9BACT</name>
<keyword evidence="6 7" id="KW-0472">Membrane</keyword>
<keyword evidence="5 7" id="KW-1133">Transmembrane helix</keyword>
<evidence type="ECO:0000256" key="2">
    <source>
        <dbReference type="ARBA" id="ARBA00022475"/>
    </source>
</evidence>
<dbReference type="PANTHER" id="PTHR30443:SF0">
    <property type="entry name" value="PHOSPHOETHANOLAMINE TRANSFERASE EPTA"/>
    <property type="match status" value="1"/>
</dbReference>
<sequence>MLFKENYRNSKFLKIVLITLSVLLLIIPDLMLHLKKDILSIGVIISKICLLLAGGLILLRITKSYYYTYLIIGIPYILSSIAEIVNIIAVNWYISSDGLKALYYLSDSEVSEFFSKFKIYFLIPLFLLVGYSLVLVYYKKVFYKVRLKNSAIIIAFVLMLVSIGLTVLKLTENSEFYSGKNRIRLALRSGYIYEHPFNFYYRTARLFVTNHRNKLSRDLRNNFKFSVSEDDKRIKPEVVIFVIGEAMRYKNWSINGYSKKTSPGLDAFKNLVSYSRHYSNANCTANAIPLLLTQATAQTYQDAFHQKTIVSLFKEAGYQTNWISSSSGVLRYLDNREESDFFYNLRTDYPDNTDYGIIPTVEKVLSQCEGRQFIVINMRGAHERPPLSFDSFTPNSNFKDYVLSIDNAKVFVNDYDNTILFQDYILSNVIQRLELQGKSSVFLFTSDHATHLFDGGHSLFGYGAAHPTEIETHIPLFVWCSKKYLNNNKPKFDNMQVNRGMLSTNDNLFFTLADLANIKYQYFNRNMSLADSLYIEPESRYVYANNRLFEFNYKDGSNSLLPSNLSK</sequence>
<evidence type="ECO:0000256" key="7">
    <source>
        <dbReference type="SAM" id="Phobius"/>
    </source>
</evidence>
<dbReference type="EMBL" id="JAENRR010000089">
    <property type="protein sequence ID" value="MBK3519753.1"/>
    <property type="molecule type" value="Genomic_DNA"/>
</dbReference>
<evidence type="ECO:0000313" key="9">
    <source>
        <dbReference type="EMBL" id="MBK3519753.1"/>
    </source>
</evidence>
<reference evidence="9 10" key="1">
    <citation type="submission" date="2021-01" db="EMBL/GenBank/DDBJ databases">
        <title>Carboxyliciviraga sp.nov., isolated from coastal sediments.</title>
        <authorList>
            <person name="Lu D."/>
            <person name="Zhang T."/>
        </authorList>
    </citation>
    <scope>NUCLEOTIDE SEQUENCE [LARGE SCALE GENOMIC DNA]</scope>
    <source>
        <strain evidence="9 10">N1Y132</strain>
    </source>
</reference>
<dbReference type="CDD" id="cd16017">
    <property type="entry name" value="LptA"/>
    <property type="match status" value="1"/>
</dbReference>
<dbReference type="Pfam" id="PF00884">
    <property type="entry name" value="Sulfatase"/>
    <property type="match status" value="1"/>
</dbReference>
<feature type="domain" description="Sulfatase N-terminal" evidence="8">
    <location>
        <begin position="239"/>
        <end position="518"/>
    </location>
</feature>